<proteinExistence type="predicted"/>
<organism evidence="3 4">
    <name type="scientific">Coprinellus micaceus</name>
    <name type="common">Glistening ink-cap mushroom</name>
    <name type="synonym">Coprinus micaceus</name>
    <dbReference type="NCBI Taxonomy" id="71717"/>
    <lineage>
        <taxon>Eukaryota</taxon>
        <taxon>Fungi</taxon>
        <taxon>Dikarya</taxon>
        <taxon>Basidiomycota</taxon>
        <taxon>Agaricomycotina</taxon>
        <taxon>Agaricomycetes</taxon>
        <taxon>Agaricomycetidae</taxon>
        <taxon>Agaricales</taxon>
        <taxon>Agaricineae</taxon>
        <taxon>Psathyrellaceae</taxon>
        <taxon>Coprinellus</taxon>
    </lineage>
</organism>
<accession>A0A4Y7SFL3</accession>
<dbReference type="EMBL" id="QPFP01000145">
    <property type="protein sequence ID" value="TEB20285.1"/>
    <property type="molecule type" value="Genomic_DNA"/>
</dbReference>
<evidence type="ECO:0008006" key="5">
    <source>
        <dbReference type="Google" id="ProtNLM"/>
    </source>
</evidence>
<feature type="signal peptide" evidence="2">
    <location>
        <begin position="1"/>
        <end position="17"/>
    </location>
</feature>
<evidence type="ECO:0000256" key="1">
    <source>
        <dbReference type="SAM" id="MobiDB-lite"/>
    </source>
</evidence>
<gene>
    <name evidence="3" type="ORF">FA13DRAFT_1717895</name>
</gene>
<evidence type="ECO:0000313" key="4">
    <source>
        <dbReference type="Proteomes" id="UP000298030"/>
    </source>
</evidence>
<feature type="region of interest" description="Disordered" evidence="1">
    <location>
        <begin position="188"/>
        <end position="249"/>
    </location>
</feature>
<protein>
    <recommendedName>
        <fullName evidence="5">Secreted protein</fullName>
    </recommendedName>
</protein>
<name>A0A4Y7SFL3_COPMI</name>
<feature type="compositionally biased region" description="Basic and acidic residues" evidence="1">
    <location>
        <begin position="239"/>
        <end position="249"/>
    </location>
</feature>
<evidence type="ECO:0000313" key="3">
    <source>
        <dbReference type="EMBL" id="TEB20285.1"/>
    </source>
</evidence>
<feature type="compositionally biased region" description="Basic residues" evidence="1">
    <location>
        <begin position="209"/>
        <end position="225"/>
    </location>
</feature>
<dbReference type="AlphaFoldDB" id="A0A4Y7SFL3"/>
<sequence>MWSVPPRLCVLRVAVLCAPKCGLYLPAFQREVLVLILDLDGEAQYNTYRNSARGTAEFRKSIFRLQEAATPTEPSGTLLWPDKVQDARKARITIDHKMFKFSSVKVTAKDPNFTNCIDYADTIAKSLLDSGYLEQDGYNLIHGWYVEHKDVIRKTTNPFVSKYCGITIGKRDGIEQFYPRAACLQNTNTRNSAGRGRFPSGQAGVPVKGGKRKVLAKKRKSKVATRKASLAARSKAKANPRETQRRARL</sequence>
<keyword evidence="2" id="KW-0732">Signal</keyword>
<comment type="caution">
    <text evidence="3">The sequence shown here is derived from an EMBL/GenBank/DDBJ whole genome shotgun (WGS) entry which is preliminary data.</text>
</comment>
<reference evidence="3 4" key="1">
    <citation type="journal article" date="2019" name="Nat. Ecol. Evol.">
        <title>Megaphylogeny resolves global patterns of mushroom evolution.</title>
        <authorList>
            <person name="Varga T."/>
            <person name="Krizsan K."/>
            <person name="Foldi C."/>
            <person name="Dima B."/>
            <person name="Sanchez-Garcia M."/>
            <person name="Sanchez-Ramirez S."/>
            <person name="Szollosi G.J."/>
            <person name="Szarkandi J.G."/>
            <person name="Papp V."/>
            <person name="Albert L."/>
            <person name="Andreopoulos W."/>
            <person name="Angelini C."/>
            <person name="Antonin V."/>
            <person name="Barry K.W."/>
            <person name="Bougher N.L."/>
            <person name="Buchanan P."/>
            <person name="Buyck B."/>
            <person name="Bense V."/>
            <person name="Catcheside P."/>
            <person name="Chovatia M."/>
            <person name="Cooper J."/>
            <person name="Damon W."/>
            <person name="Desjardin D."/>
            <person name="Finy P."/>
            <person name="Geml J."/>
            <person name="Haridas S."/>
            <person name="Hughes K."/>
            <person name="Justo A."/>
            <person name="Karasinski D."/>
            <person name="Kautmanova I."/>
            <person name="Kiss B."/>
            <person name="Kocsube S."/>
            <person name="Kotiranta H."/>
            <person name="LaButti K.M."/>
            <person name="Lechner B.E."/>
            <person name="Liimatainen K."/>
            <person name="Lipzen A."/>
            <person name="Lukacs Z."/>
            <person name="Mihaltcheva S."/>
            <person name="Morgado L.N."/>
            <person name="Niskanen T."/>
            <person name="Noordeloos M.E."/>
            <person name="Ohm R.A."/>
            <person name="Ortiz-Santana B."/>
            <person name="Ovrebo C."/>
            <person name="Racz N."/>
            <person name="Riley R."/>
            <person name="Savchenko A."/>
            <person name="Shiryaev A."/>
            <person name="Soop K."/>
            <person name="Spirin V."/>
            <person name="Szebenyi C."/>
            <person name="Tomsovsky M."/>
            <person name="Tulloss R.E."/>
            <person name="Uehling J."/>
            <person name="Grigoriev I.V."/>
            <person name="Vagvolgyi C."/>
            <person name="Papp T."/>
            <person name="Martin F.M."/>
            <person name="Miettinen O."/>
            <person name="Hibbett D.S."/>
            <person name="Nagy L.G."/>
        </authorList>
    </citation>
    <scope>NUCLEOTIDE SEQUENCE [LARGE SCALE GENOMIC DNA]</scope>
    <source>
        <strain evidence="3 4">FP101781</strain>
    </source>
</reference>
<dbReference type="Proteomes" id="UP000298030">
    <property type="component" value="Unassembled WGS sequence"/>
</dbReference>
<evidence type="ECO:0000256" key="2">
    <source>
        <dbReference type="SAM" id="SignalP"/>
    </source>
</evidence>
<keyword evidence="4" id="KW-1185">Reference proteome</keyword>
<feature type="chain" id="PRO_5021442431" description="Secreted protein" evidence="2">
    <location>
        <begin position="18"/>
        <end position="249"/>
    </location>
</feature>